<dbReference type="Gene3D" id="1.20.1280.50">
    <property type="match status" value="1"/>
</dbReference>
<evidence type="ECO:0000313" key="1">
    <source>
        <dbReference type="EMBL" id="KAJ7741114.1"/>
    </source>
</evidence>
<feature type="non-terminal residue" evidence="1">
    <location>
        <position position="108"/>
    </location>
</feature>
<dbReference type="AlphaFoldDB" id="A0AAD7IE77"/>
<organism evidence="1 2">
    <name type="scientific">Mycena metata</name>
    <dbReference type="NCBI Taxonomy" id="1033252"/>
    <lineage>
        <taxon>Eukaryota</taxon>
        <taxon>Fungi</taxon>
        <taxon>Dikarya</taxon>
        <taxon>Basidiomycota</taxon>
        <taxon>Agaricomycotina</taxon>
        <taxon>Agaricomycetes</taxon>
        <taxon>Agaricomycetidae</taxon>
        <taxon>Agaricales</taxon>
        <taxon>Marasmiineae</taxon>
        <taxon>Mycenaceae</taxon>
        <taxon>Mycena</taxon>
    </lineage>
</organism>
<gene>
    <name evidence="1" type="ORF">B0H16DRAFT_1378380</name>
</gene>
<dbReference type="EMBL" id="JARKIB010000100">
    <property type="protein sequence ID" value="KAJ7741114.1"/>
    <property type="molecule type" value="Genomic_DNA"/>
</dbReference>
<accession>A0AAD7IE77</accession>
<reference evidence="1" key="1">
    <citation type="submission" date="2023-03" db="EMBL/GenBank/DDBJ databases">
        <title>Massive genome expansion in bonnet fungi (Mycena s.s.) driven by repeated elements and novel gene families across ecological guilds.</title>
        <authorList>
            <consortium name="Lawrence Berkeley National Laboratory"/>
            <person name="Harder C.B."/>
            <person name="Miyauchi S."/>
            <person name="Viragh M."/>
            <person name="Kuo A."/>
            <person name="Thoen E."/>
            <person name="Andreopoulos B."/>
            <person name="Lu D."/>
            <person name="Skrede I."/>
            <person name="Drula E."/>
            <person name="Henrissat B."/>
            <person name="Morin E."/>
            <person name="Kohler A."/>
            <person name="Barry K."/>
            <person name="LaButti K."/>
            <person name="Morin E."/>
            <person name="Salamov A."/>
            <person name="Lipzen A."/>
            <person name="Mereny Z."/>
            <person name="Hegedus B."/>
            <person name="Baldrian P."/>
            <person name="Stursova M."/>
            <person name="Weitz H."/>
            <person name="Taylor A."/>
            <person name="Grigoriev I.V."/>
            <person name="Nagy L.G."/>
            <person name="Martin F."/>
            <person name="Kauserud H."/>
        </authorList>
    </citation>
    <scope>NUCLEOTIDE SEQUENCE</scope>
    <source>
        <strain evidence="1">CBHHK182m</strain>
    </source>
</reference>
<protein>
    <recommendedName>
        <fullName evidence="3">F-box domain-containing protein</fullName>
    </recommendedName>
</protein>
<name>A0AAD7IE77_9AGAR</name>
<proteinExistence type="predicted"/>
<sequence length="108" mass="12101">METSTGAQNARLPWSQEAVEGASLVPDHSRIEIEDALQTKAHSDASTYPVLTLPAKLVSEIFIHFLPAYPKRPPIKGVLSPFTLGQICRTWRDIALSMPRLWRAVEMF</sequence>
<evidence type="ECO:0000313" key="2">
    <source>
        <dbReference type="Proteomes" id="UP001215598"/>
    </source>
</evidence>
<dbReference type="Proteomes" id="UP001215598">
    <property type="component" value="Unassembled WGS sequence"/>
</dbReference>
<evidence type="ECO:0008006" key="3">
    <source>
        <dbReference type="Google" id="ProtNLM"/>
    </source>
</evidence>
<keyword evidence="2" id="KW-1185">Reference proteome</keyword>
<comment type="caution">
    <text evidence="1">The sequence shown here is derived from an EMBL/GenBank/DDBJ whole genome shotgun (WGS) entry which is preliminary data.</text>
</comment>